<dbReference type="GO" id="GO:0005875">
    <property type="term" value="C:microtubule associated complex"/>
    <property type="evidence" value="ECO:0007669"/>
    <property type="project" value="TreeGrafter"/>
</dbReference>
<dbReference type="Gene3D" id="3.40.850.10">
    <property type="entry name" value="Kinesin motor domain"/>
    <property type="match status" value="1"/>
</dbReference>
<organism evidence="9 10">
    <name type="scientific">Macrostomum lignano</name>
    <dbReference type="NCBI Taxonomy" id="282301"/>
    <lineage>
        <taxon>Eukaryota</taxon>
        <taxon>Metazoa</taxon>
        <taxon>Spiralia</taxon>
        <taxon>Lophotrochozoa</taxon>
        <taxon>Platyhelminthes</taxon>
        <taxon>Rhabditophora</taxon>
        <taxon>Macrostomorpha</taxon>
        <taxon>Macrostomida</taxon>
        <taxon>Macrostomidae</taxon>
        <taxon>Macrostomum</taxon>
    </lineage>
</organism>
<comment type="subcellular location">
    <subcellularLocation>
        <location evidence="1">Cytoplasm</location>
        <location evidence="1">Cytoskeleton</location>
    </subcellularLocation>
</comment>
<reference evidence="9 10" key="1">
    <citation type="submission" date="2017-06" db="EMBL/GenBank/DDBJ databases">
        <title>A platform for efficient transgenesis in Macrostomum lignano, a flatworm model organism for stem cell research.</title>
        <authorList>
            <person name="Berezikov E."/>
        </authorList>
    </citation>
    <scope>NUCLEOTIDE SEQUENCE [LARGE SCALE GENOMIC DNA]</scope>
    <source>
        <strain evidence="9">DV1</strain>
        <tissue evidence="9">Whole organism</tissue>
    </source>
</reference>
<dbReference type="OrthoDB" id="3176171at2759"/>
<dbReference type="AlphaFoldDB" id="A0A267GIB7"/>
<dbReference type="GO" id="GO:0007018">
    <property type="term" value="P:microtubule-based movement"/>
    <property type="evidence" value="ECO:0007669"/>
    <property type="project" value="InterPro"/>
</dbReference>
<dbReference type="PANTHER" id="PTHR47969:SF25">
    <property type="entry name" value="KINESIN MOTOR DOMAIN-CONTAINING PROTEIN"/>
    <property type="match status" value="1"/>
</dbReference>
<feature type="compositionally biased region" description="Low complexity" evidence="7">
    <location>
        <begin position="1148"/>
        <end position="1181"/>
    </location>
</feature>
<gene>
    <name evidence="9" type="ORF">BOX15_Mlig033616g1</name>
</gene>
<sequence length="1226" mass="134776">MSAVSGEVNVRVAVRVRPLLPREKLEGEESCVRVVDQCQLVIGRERAFTFDHAFGARNTQQELYNACVRPLIDALFEGYNATVFAYGQTSAGKTYTMGTCNQEDLLPEERGVIPRAVADLYATVRAKQRQHSAGSVAGSRHEFRVTVKVTYIEIYREEIRDLLDSDRTDIRLREDDQGNTILCGASETLCPTEDDLLACLETGSAARVTGATQMNEASSRSHCVFCVTVTQEWTDKLSAGAQQQLQSATPAPPDSARSDQTDIVSNCVSAKFNFVDLAGSERAHKTGNVGARLKESIHINTGLLALGNVISALADPAKRRGHVPYREAKITRLLKDALGGSSRTLMVCCVSPALSSYDESLNSLKYANRAKHIRNKPIVHRDKLSAHLHEMQSEILALREQLGRAGTSAGGPDSAWASAGGDEARLRFELDHLRCLADRARALLSGDPRAADWMEMYDELGNKVPSLPDDSTRLQMGEQKQVDTEQHKKLQQDLEKARQDLANDEEIFAEKSREAWALGDRCRALEAELAAANSKAAYLESKLIEKQQQQLEDLNEANGGADVGGDASASGAGPARAQSVPARHRTEQSLLQQSLLMLPADRAVRTSPGLFDLDRVLRSCRARSELLFAQLDDSDSALCHRFEDVENAKSDNGEQKQQQQQSSPFVRKGTFRLHQQKNGDKASSASSASVAAAGSANSGANDEAKRQLKASQMKLAEANQKVRDLQLNINMKEQLIRDLVKSSKQTAQVNHKYEEQARQLALEQQACEREQREAQARLDELASARRSNASVGSLSRLKAEHEAKLAECAERMCDIRARLEEAQRLAGITGSGRERRVAELESALDRMRAELSEARGQLAAEADAKKRLEAESQRRGTGGAASAGSASKRTSQEPVDERTAWLDAEVEKAVKQRQELRQLEDELRSREAILSKREALLAERAECEMTSMRAGGAESGGSDRLQELDEALAALDEALGLRNEAISAREGGLRQSQLSLSTSQDALFTRLGALSASEAKRLVAANFRRLVQLRSALAEEESRRAEARLRLDELAKDKERLERSLQRANGETDRRITRLQSEYEAQIQLLVDRLSTAEAEAARLPQTERELAVYKKTSRELKRKIRDWVSSGRLLNAVPADLDEVAASSSHRQSVQQPPQTPQTPQTPHQQQQHQSSSSRPTSVRVSRKEVRELSAEQLSARGSQHRQSAGSGAAAAAAASIVHDSLDDD</sequence>
<dbReference type="PANTHER" id="PTHR47969">
    <property type="entry name" value="CHROMOSOME-ASSOCIATED KINESIN KIF4A-RELATED"/>
    <property type="match status" value="1"/>
</dbReference>
<keyword evidence="2 5" id="KW-0547">Nucleotide-binding</keyword>
<dbReference type="PROSITE" id="PS00411">
    <property type="entry name" value="KINESIN_MOTOR_1"/>
    <property type="match status" value="1"/>
</dbReference>
<dbReference type="SMART" id="SM00129">
    <property type="entry name" value="KISc"/>
    <property type="match status" value="1"/>
</dbReference>
<dbReference type="GO" id="GO:0003777">
    <property type="term" value="F:microtubule motor activity"/>
    <property type="evidence" value="ECO:0007669"/>
    <property type="project" value="InterPro"/>
</dbReference>
<dbReference type="GO" id="GO:0051231">
    <property type="term" value="P:spindle elongation"/>
    <property type="evidence" value="ECO:0007669"/>
    <property type="project" value="TreeGrafter"/>
</dbReference>
<feature type="coiled-coil region" evidence="6">
    <location>
        <begin position="902"/>
        <end position="929"/>
    </location>
</feature>
<keyword evidence="6" id="KW-0175">Coiled coil</keyword>
<protein>
    <recommendedName>
        <fullName evidence="8">Kinesin motor domain-containing protein</fullName>
    </recommendedName>
</protein>
<proteinExistence type="inferred from homology"/>
<evidence type="ECO:0000256" key="5">
    <source>
        <dbReference type="PROSITE-ProRule" id="PRU00283"/>
    </source>
</evidence>
<dbReference type="InterPro" id="IPR027640">
    <property type="entry name" value="Kinesin-like_fam"/>
</dbReference>
<feature type="region of interest" description="Disordered" evidence="7">
    <location>
        <begin position="675"/>
        <end position="708"/>
    </location>
</feature>
<evidence type="ECO:0000259" key="8">
    <source>
        <dbReference type="PROSITE" id="PS50067"/>
    </source>
</evidence>
<feature type="region of interest" description="Disordered" evidence="7">
    <location>
        <begin position="556"/>
        <end position="586"/>
    </location>
</feature>
<dbReference type="GO" id="GO:0008017">
    <property type="term" value="F:microtubule binding"/>
    <property type="evidence" value="ECO:0007669"/>
    <property type="project" value="InterPro"/>
</dbReference>
<comment type="similarity">
    <text evidence="5">Belongs to the TRAFAC class myosin-kinesin ATPase superfamily. Kinesin family.</text>
</comment>
<dbReference type="InterPro" id="IPR027417">
    <property type="entry name" value="P-loop_NTPase"/>
</dbReference>
<dbReference type="STRING" id="282301.A0A267GIB7"/>
<dbReference type="PROSITE" id="PS50067">
    <property type="entry name" value="KINESIN_MOTOR_2"/>
    <property type="match status" value="1"/>
</dbReference>
<feature type="region of interest" description="Disordered" evidence="7">
    <location>
        <begin position="648"/>
        <end position="667"/>
    </location>
</feature>
<dbReference type="SUPFAM" id="SSF52540">
    <property type="entry name" value="P-loop containing nucleoside triphosphate hydrolases"/>
    <property type="match status" value="1"/>
</dbReference>
<evidence type="ECO:0000256" key="1">
    <source>
        <dbReference type="ARBA" id="ARBA00004245"/>
    </source>
</evidence>
<dbReference type="EMBL" id="NIVC01000303">
    <property type="protein sequence ID" value="PAA85803.1"/>
    <property type="molecule type" value="Genomic_DNA"/>
</dbReference>
<evidence type="ECO:0000256" key="2">
    <source>
        <dbReference type="ARBA" id="ARBA00022741"/>
    </source>
</evidence>
<dbReference type="Pfam" id="PF25764">
    <property type="entry name" value="KIF21A_4th"/>
    <property type="match status" value="1"/>
</dbReference>
<feature type="compositionally biased region" description="Low complexity" evidence="7">
    <location>
        <begin position="1205"/>
        <end position="1217"/>
    </location>
</feature>
<dbReference type="InterPro" id="IPR036961">
    <property type="entry name" value="Kinesin_motor_dom_sf"/>
</dbReference>
<dbReference type="InterPro" id="IPR019821">
    <property type="entry name" value="Kinesin_motor_CS"/>
</dbReference>
<name>A0A267GIB7_9PLAT</name>
<comment type="caution">
    <text evidence="9">The sequence shown here is derived from an EMBL/GenBank/DDBJ whole genome shotgun (WGS) entry which is preliminary data.</text>
</comment>
<evidence type="ECO:0000256" key="7">
    <source>
        <dbReference type="SAM" id="MobiDB-lite"/>
    </source>
</evidence>
<accession>A0A267GIB7</accession>
<dbReference type="GO" id="GO:0005524">
    <property type="term" value="F:ATP binding"/>
    <property type="evidence" value="ECO:0007669"/>
    <property type="project" value="UniProtKB-UniRule"/>
</dbReference>
<evidence type="ECO:0000256" key="3">
    <source>
        <dbReference type="ARBA" id="ARBA00022840"/>
    </source>
</evidence>
<feature type="region of interest" description="Disordered" evidence="7">
    <location>
        <begin position="857"/>
        <end position="897"/>
    </location>
</feature>
<feature type="compositionally biased region" description="Low complexity" evidence="7">
    <location>
        <begin position="682"/>
        <end position="701"/>
    </location>
</feature>
<feature type="region of interest" description="Disordered" evidence="7">
    <location>
        <begin position="1140"/>
        <end position="1226"/>
    </location>
</feature>
<feature type="compositionally biased region" description="Polar residues" evidence="7">
    <location>
        <begin position="1193"/>
        <end position="1204"/>
    </location>
</feature>
<feature type="coiled-coil region" evidence="6">
    <location>
        <begin position="1026"/>
        <end position="1120"/>
    </location>
</feature>
<feature type="compositionally biased region" description="Low complexity" evidence="7">
    <location>
        <begin position="557"/>
        <end position="577"/>
    </location>
</feature>
<dbReference type="Proteomes" id="UP000215902">
    <property type="component" value="Unassembled WGS sequence"/>
</dbReference>
<feature type="domain" description="Kinesin motor" evidence="8">
    <location>
        <begin position="9"/>
        <end position="373"/>
    </location>
</feature>
<keyword evidence="10" id="KW-1185">Reference proteome</keyword>
<feature type="compositionally biased region" description="Basic and acidic residues" evidence="7">
    <location>
        <begin position="862"/>
        <end position="874"/>
    </location>
</feature>
<evidence type="ECO:0000256" key="6">
    <source>
        <dbReference type="SAM" id="Coils"/>
    </source>
</evidence>
<dbReference type="GO" id="GO:0007052">
    <property type="term" value="P:mitotic spindle organization"/>
    <property type="evidence" value="ECO:0007669"/>
    <property type="project" value="TreeGrafter"/>
</dbReference>
<dbReference type="PRINTS" id="PR00380">
    <property type="entry name" value="KINESINHEAVY"/>
</dbReference>
<dbReference type="Pfam" id="PF00225">
    <property type="entry name" value="Kinesin"/>
    <property type="match status" value="1"/>
</dbReference>
<keyword evidence="4" id="KW-0963">Cytoplasm</keyword>
<feature type="binding site" evidence="5">
    <location>
        <begin position="87"/>
        <end position="94"/>
    </location>
    <ligand>
        <name>ATP</name>
        <dbReference type="ChEBI" id="CHEBI:30616"/>
    </ligand>
</feature>
<evidence type="ECO:0000313" key="9">
    <source>
        <dbReference type="EMBL" id="PAA85803.1"/>
    </source>
</evidence>
<evidence type="ECO:0000313" key="10">
    <source>
        <dbReference type="Proteomes" id="UP000215902"/>
    </source>
</evidence>
<keyword evidence="5" id="KW-0505">Motor protein</keyword>
<keyword evidence="3 5" id="KW-0067">ATP-binding</keyword>
<evidence type="ECO:0000256" key="4">
    <source>
        <dbReference type="ARBA" id="ARBA00023212"/>
    </source>
</evidence>
<keyword evidence="4" id="KW-0206">Cytoskeleton</keyword>
<feature type="region of interest" description="Disordered" evidence="7">
    <location>
        <begin position="240"/>
        <end position="260"/>
    </location>
</feature>
<feature type="coiled-coil region" evidence="6">
    <location>
        <begin position="480"/>
        <end position="542"/>
    </location>
</feature>
<dbReference type="InterPro" id="IPR001752">
    <property type="entry name" value="Kinesin_motor_dom"/>
</dbReference>